<dbReference type="PATRIC" id="fig|742817.3.peg.1479"/>
<dbReference type="GO" id="GO:0005886">
    <property type="term" value="C:plasma membrane"/>
    <property type="evidence" value="ECO:0007669"/>
    <property type="project" value="TreeGrafter"/>
</dbReference>
<evidence type="ECO:0008006" key="4">
    <source>
        <dbReference type="Google" id="ProtNLM"/>
    </source>
</evidence>
<proteinExistence type="predicted"/>
<dbReference type="PANTHER" id="PTHR32063:SF0">
    <property type="entry name" value="SWARMING MOTILITY PROTEIN SWRC"/>
    <property type="match status" value="1"/>
</dbReference>
<keyword evidence="1" id="KW-0472">Membrane</keyword>
<dbReference type="AlphaFoldDB" id="H1DGK9"/>
<organism evidence="2 3">
    <name type="scientific">Odoribacter laneus YIT 12061</name>
    <dbReference type="NCBI Taxonomy" id="742817"/>
    <lineage>
        <taxon>Bacteria</taxon>
        <taxon>Pseudomonadati</taxon>
        <taxon>Bacteroidota</taxon>
        <taxon>Bacteroidia</taxon>
        <taxon>Bacteroidales</taxon>
        <taxon>Odoribacteraceae</taxon>
        <taxon>Odoribacter</taxon>
    </lineage>
</organism>
<comment type="caution">
    <text evidence="2">The sequence shown here is derived from an EMBL/GenBank/DDBJ whole genome shotgun (WGS) entry which is preliminary data.</text>
</comment>
<evidence type="ECO:0000313" key="3">
    <source>
        <dbReference type="Proteomes" id="UP000004892"/>
    </source>
</evidence>
<feature type="transmembrane region" description="Helical" evidence="1">
    <location>
        <begin position="918"/>
        <end position="936"/>
    </location>
</feature>
<feature type="transmembrane region" description="Helical" evidence="1">
    <location>
        <begin position="477"/>
        <end position="499"/>
    </location>
</feature>
<accession>H1DGK9</accession>
<feature type="transmembrane region" description="Helical" evidence="1">
    <location>
        <begin position="537"/>
        <end position="557"/>
    </location>
</feature>
<feature type="transmembrane region" description="Helical" evidence="1">
    <location>
        <begin position="975"/>
        <end position="995"/>
    </location>
</feature>
<dbReference type="SUPFAM" id="SSF82693">
    <property type="entry name" value="Multidrug efflux transporter AcrB pore domain, PN1, PN2, PC1 and PC2 subdomains"/>
    <property type="match status" value="2"/>
</dbReference>
<dbReference type="Gene3D" id="3.30.70.1430">
    <property type="entry name" value="Multidrug efflux transporter AcrB pore domain"/>
    <property type="match status" value="1"/>
</dbReference>
<dbReference type="Gene3D" id="1.20.1640.10">
    <property type="entry name" value="Multidrug efflux transporter AcrB transmembrane domain"/>
    <property type="match status" value="3"/>
</dbReference>
<feature type="transmembrane region" description="Helical" evidence="1">
    <location>
        <begin position="445"/>
        <end position="465"/>
    </location>
</feature>
<reference evidence="2 3" key="1">
    <citation type="submission" date="2012-01" db="EMBL/GenBank/DDBJ databases">
        <title>The Genome Sequence of Odoribacter laneus YIT 12061.</title>
        <authorList>
            <consortium name="The Broad Institute Genome Sequencing Platform"/>
            <person name="Earl A."/>
            <person name="Ward D."/>
            <person name="Feldgarden M."/>
            <person name="Gevers D."/>
            <person name="Morotomi M."/>
            <person name="Young S.K."/>
            <person name="Zeng Q."/>
            <person name="Gargeya S."/>
            <person name="Fitzgerald M."/>
            <person name="Haas B."/>
            <person name="Abouelleil A."/>
            <person name="Alvarado L."/>
            <person name="Arachchi H.M."/>
            <person name="Berlin A."/>
            <person name="Chapman S.B."/>
            <person name="Gearin G."/>
            <person name="Goldberg J."/>
            <person name="Griggs A."/>
            <person name="Gujja S."/>
            <person name="Hansen M."/>
            <person name="Heiman D."/>
            <person name="Howarth C."/>
            <person name="Larimer J."/>
            <person name="Lui A."/>
            <person name="MacDonald P.J.P."/>
            <person name="McCowen C."/>
            <person name="Montmayeur A."/>
            <person name="Murphy C."/>
            <person name="Neiman D."/>
            <person name="Pearson M."/>
            <person name="Priest M."/>
            <person name="Roberts A."/>
            <person name="Saif S."/>
            <person name="Shea T."/>
            <person name="Sisk P."/>
            <person name="Stolte C."/>
            <person name="Sykes S."/>
            <person name="Wortman J."/>
            <person name="Nusbaum C."/>
            <person name="Birren B."/>
        </authorList>
    </citation>
    <scope>NUCLEOTIDE SEQUENCE [LARGE SCALE GENOMIC DNA]</scope>
    <source>
        <strain evidence="2 3">YIT 12061</strain>
    </source>
</reference>
<keyword evidence="1" id="KW-0812">Transmembrane</keyword>
<dbReference type="RefSeq" id="WP_009136543.1">
    <property type="nucleotide sequence ID" value="NZ_JH594596.1"/>
</dbReference>
<dbReference type="HOGENOM" id="CLU_002755_0_2_10"/>
<dbReference type="InterPro" id="IPR001036">
    <property type="entry name" value="Acrflvin-R"/>
</dbReference>
<dbReference type="Proteomes" id="UP000004892">
    <property type="component" value="Unassembled WGS sequence"/>
</dbReference>
<dbReference type="GeneID" id="98068968"/>
<dbReference type="Gene3D" id="3.30.70.1320">
    <property type="entry name" value="Multidrug efflux transporter AcrB pore domain like"/>
    <property type="match status" value="1"/>
</dbReference>
<dbReference type="PANTHER" id="PTHR32063">
    <property type="match status" value="1"/>
</dbReference>
<dbReference type="EMBL" id="ADMC01000022">
    <property type="protein sequence ID" value="EHP47542.1"/>
    <property type="molecule type" value="Genomic_DNA"/>
</dbReference>
<keyword evidence="1" id="KW-1133">Transmembrane helix</keyword>
<feature type="transmembrane region" description="Helical" evidence="1">
    <location>
        <begin position="385"/>
        <end position="406"/>
    </location>
</feature>
<dbReference type="InterPro" id="IPR027463">
    <property type="entry name" value="AcrB_DN_DC_subdom"/>
</dbReference>
<dbReference type="Gene3D" id="3.30.2090.10">
    <property type="entry name" value="Multidrug efflux transporter AcrB TolC docking domain, DN and DC subdomains"/>
    <property type="match status" value="1"/>
</dbReference>
<feature type="transmembrane region" description="Helical" evidence="1">
    <location>
        <begin position="943"/>
        <end position="963"/>
    </location>
</feature>
<keyword evidence="3" id="KW-1185">Reference proteome</keyword>
<protein>
    <recommendedName>
        <fullName evidence="4">SSD domain-containing protein</fullName>
    </recommendedName>
</protein>
<dbReference type="eggNOG" id="COG0841">
    <property type="taxonomic scope" value="Bacteria"/>
</dbReference>
<dbReference type="PRINTS" id="PR00702">
    <property type="entry name" value="ACRIFLAVINRP"/>
</dbReference>
<dbReference type="Pfam" id="PF00873">
    <property type="entry name" value="ACR_tran"/>
    <property type="match status" value="2"/>
</dbReference>
<gene>
    <name evidence="2" type="ORF">HMPREF9449_01395</name>
</gene>
<dbReference type="STRING" id="742817.HMPREF9449_01395"/>
<dbReference type="GO" id="GO:0042910">
    <property type="term" value="F:xenobiotic transmembrane transporter activity"/>
    <property type="evidence" value="ECO:0007669"/>
    <property type="project" value="TreeGrafter"/>
</dbReference>
<feature type="transmembrane region" description="Helical" evidence="1">
    <location>
        <begin position="412"/>
        <end position="433"/>
    </location>
</feature>
<feature type="transmembrane region" description="Helical" evidence="1">
    <location>
        <begin position="1041"/>
        <end position="1067"/>
    </location>
</feature>
<dbReference type="SUPFAM" id="SSF82866">
    <property type="entry name" value="Multidrug efflux transporter AcrB transmembrane domain"/>
    <property type="match status" value="2"/>
</dbReference>
<evidence type="ECO:0000313" key="2">
    <source>
        <dbReference type="EMBL" id="EHP47542.1"/>
    </source>
</evidence>
<feature type="transmembrane region" description="Helical" evidence="1">
    <location>
        <begin position="15"/>
        <end position="35"/>
    </location>
</feature>
<feature type="transmembrane region" description="Helical" evidence="1">
    <location>
        <begin position="1016"/>
        <end position="1035"/>
    </location>
</feature>
<name>H1DGK9_9BACT</name>
<sequence>MNQEKVNPVKTKQKFSSFSVILTMIALMIIGASLIPKLNIRYTPSLQQQELTLTFYWYGASARVIEQEVTSKIEGVLASIKGIQEMRSSTGKGWGQITLEIKKKENVDAIRFETATLIKQIYPHLPEKVTYPNFSTNVSGDQMQTLLSYTLNAPYSTSQIQQYAEEHILPVISRIEGINDVSIYGATPYEWEIRFHPNKCEALGLTAQDIAKAIDAFNAENIVGLIPEQTSARDTLPVRVILVNPALHKVSNRNPEEQNTLTDTRIWENIPLTNNKGRIIYLRDIAEIQYKEQLPNRYYRINGLNNINLSIHAEKQINALEVTAKVKEEMKKLSAHFPENYSTIIAYDSSKEIEKELNKIYVRTLMSTLILLAFVYLVSRKLRYLFLIVITLLANILLAFIFYKLFQLEIHLYSMAGITVSLGLIIDTSIIMIDHYNYYRNRKAFLAILAALLTTIGALIIVFFLPEQERANLVDFSSVIIINLTVSLFIALLFIPALVDKLPMKSRTGKKLFRSRRRLVQFTQGYGKFIRFSRRPLLKGIFLVFILLCFGIPLHLLPERLKDTAGKDRQGFFPALYNKTLGSRFYQMTLKPKLEPLLGGSLRLFTEHVFNTNYYSDPQRTRLYVRANMPEGCTVHQLNEVLLKMENFLSQYEQIETYQTYVLDYNNGGIIITFQPEFESSSFPHTLQEALVLKATDLGGATWNVYGMGQFFSNALGSGYKSNRISLSGYNYDMLYNFALQLIDSLTRNQRVSAPEIMGSDNWRVKNLNEYFLRFNFERFAQQELTPANYYDFLTQQLYRNSLQPVFIYGQQTPITLVSSENKDFDIWHLQNDIITMNKQSVKLSDLGNIEKRPSGNNIYKKNQVYSLQVAYDFLGPHELAKRVMEREIKKLNLQLPLGFKAENKYLSTNWKQQSQPYILLFLIVIIIYFICAILFESLWQPFIIILMIPISFIGVFLTFYLFQFNFDQGGFASFVLLCGIVVNAGIYLINEYNLTSQKTRQTGIKIYLKSYNHKIIPIFLTIISTILGLIPFVYSGAQEIFWFSFAIGAMGGMLFSLVALIIYLPLLMKFKPLLPKAF</sequence>
<evidence type="ECO:0000256" key="1">
    <source>
        <dbReference type="SAM" id="Phobius"/>
    </source>
</evidence>
<feature type="transmembrane region" description="Helical" evidence="1">
    <location>
        <begin position="360"/>
        <end position="378"/>
    </location>
</feature>
<dbReference type="SUPFAM" id="SSF82714">
    <property type="entry name" value="Multidrug efflux transporter AcrB TolC docking domain, DN and DC subdomains"/>
    <property type="match status" value="1"/>
</dbReference>